<evidence type="ECO:0000313" key="1">
    <source>
        <dbReference type="EMBL" id="KOM37716.1"/>
    </source>
</evidence>
<sequence length="174" mass="20051">MLKSKKYHAHHLPYALLISRILEYKGVNVDGELTQTIRAIGTKIGETTFCQMGFVTRGRVIIHKDNDHQNNEDDDMDAYMAEPVRAAAPFDAGPSQMPSSSTLSMEEHFVRLSKQLEDMRLAQQAHFDQIFERLQTHEEYVIDQFNEFDTLLGTLKIISIFILQKDHPVQNFKL</sequence>
<name>A0A0L9U4L1_PHAAN</name>
<dbReference type="Proteomes" id="UP000053144">
    <property type="component" value="Chromosome 3"/>
</dbReference>
<organism evidence="1 2">
    <name type="scientific">Phaseolus angularis</name>
    <name type="common">Azuki bean</name>
    <name type="synonym">Vigna angularis</name>
    <dbReference type="NCBI Taxonomy" id="3914"/>
    <lineage>
        <taxon>Eukaryota</taxon>
        <taxon>Viridiplantae</taxon>
        <taxon>Streptophyta</taxon>
        <taxon>Embryophyta</taxon>
        <taxon>Tracheophyta</taxon>
        <taxon>Spermatophyta</taxon>
        <taxon>Magnoliopsida</taxon>
        <taxon>eudicotyledons</taxon>
        <taxon>Gunneridae</taxon>
        <taxon>Pentapetalae</taxon>
        <taxon>rosids</taxon>
        <taxon>fabids</taxon>
        <taxon>Fabales</taxon>
        <taxon>Fabaceae</taxon>
        <taxon>Papilionoideae</taxon>
        <taxon>50 kb inversion clade</taxon>
        <taxon>NPAAA clade</taxon>
        <taxon>indigoferoid/millettioid clade</taxon>
        <taxon>Phaseoleae</taxon>
        <taxon>Vigna</taxon>
    </lineage>
</organism>
<dbReference type="Gramene" id="KOM37716">
    <property type="protein sequence ID" value="KOM37716"/>
    <property type="gene ID" value="LR48_Vigan03g109800"/>
</dbReference>
<evidence type="ECO:0000313" key="2">
    <source>
        <dbReference type="Proteomes" id="UP000053144"/>
    </source>
</evidence>
<dbReference type="EMBL" id="CM003373">
    <property type="protein sequence ID" value="KOM37716.1"/>
    <property type="molecule type" value="Genomic_DNA"/>
</dbReference>
<proteinExistence type="predicted"/>
<protein>
    <submittedName>
        <fullName evidence="1">Uncharacterized protein</fullName>
    </submittedName>
</protein>
<reference evidence="2" key="1">
    <citation type="journal article" date="2015" name="Proc. Natl. Acad. Sci. U.S.A.">
        <title>Genome sequencing of adzuki bean (Vigna angularis) provides insight into high starch and low fat accumulation and domestication.</title>
        <authorList>
            <person name="Yang K."/>
            <person name="Tian Z."/>
            <person name="Chen C."/>
            <person name="Luo L."/>
            <person name="Zhao B."/>
            <person name="Wang Z."/>
            <person name="Yu L."/>
            <person name="Li Y."/>
            <person name="Sun Y."/>
            <person name="Li W."/>
            <person name="Chen Y."/>
            <person name="Li Y."/>
            <person name="Zhang Y."/>
            <person name="Ai D."/>
            <person name="Zhao J."/>
            <person name="Shang C."/>
            <person name="Ma Y."/>
            <person name="Wu B."/>
            <person name="Wang M."/>
            <person name="Gao L."/>
            <person name="Sun D."/>
            <person name="Zhang P."/>
            <person name="Guo F."/>
            <person name="Wang W."/>
            <person name="Li Y."/>
            <person name="Wang J."/>
            <person name="Varshney R.K."/>
            <person name="Wang J."/>
            <person name="Ling H.Q."/>
            <person name="Wan P."/>
        </authorList>
    </citation>
    <scope>NUCLEOTIDE SEQUENCE</scope>
    <source>
        <strain evidence="2">cv. Jingnong 6</strain>
    </source>
</reference>
<gene>
    <name evidence="1" type="ORF">LR48_Vigan03g109800</name>
</gene>
<accession>A0A0L9U4L1</accession>
<dbReference type="AlphaFoldDB" id="A0A0L9U4L1"/>